<dbReference type="Gene3D" id="3.30.360.10">
    <property type="entry name" value="Dihydrodipicolinate Reductase, domain 2"/>
    <property type="match status" value="1"/>
</dbReference>
<comment type="caution">
    <text evidence="5">The sequence shown here is derived from an EMBL/GenBank/DDBJ whole genome shotgun (WGS) entry which is preliminary data.</text>
</comment>
<dbReference type="InterPro" id="IPR055170">
    <property type="entry name" value="GFO_IDH_MocA-like_dom"/>
</dbReference>
<evidence type="ECO:0000259" key="3">
    <source>
        <dbReference type="Pfam" id="PF01408"/>
    </source>
</evidence>
<dbReference type="SUPFAM" id="SSF51735">
    <property type="entry name" value="NAD(P)-binding Rossmann-fold domains"/>
    <property type="match status" value="1"/>
</dbReference>
<evidence type="ECO:0000313" key="5">
    <source>
        <dbReference type="EMBL" id="NRN69567.1"/>
    </source>
</evidence>
<dbReference type="SUPFAM" id="SSF55347">
    <property type="entry name" value="Glyceraldehyde-3-phosphate dehydrogenase-like, C-terminal domain"/>
    <property type="match status" value="1"/>
</dbReference>
<dbReference type="Pfam" id="PF01408">
    <property type="entry name" value="GFO_IDH_MocA"/>
    <property type="match status" value="1"/>
</dbReference>
<feature type="domain" description="Gfo/Idh/MocA-like oxidoreductase N-terminal" evidence="3">
    <location>
        <begin position="25"/>
        <end position="140"/>
    </location>
</feature>
<keyword evidence="6" id="KW-1185">Reference proteome</keyword>
<reference evidence="5 6" key="1">
    <citation type="submission" date="2020-01" db="EMBL/GenBank/DDBJ databases">
        <title>Kibdelosporangium persica a novel Actinomycetes from a hot desert in Iran.</title>
        <authorList>
            <person name="Safaei N."/>
            <person name="Zaburannyi N."/>
            <person name="Mueller R."/>
            <person name="Wink J."/>
        </authorList>
    </citation>
    <scope>NUCLEOTIDE SEQUENCE [LARGE SCALE GENOMIC DNA]</scope>
    <source>
        <strain evidence="5 6">4NS15</strain>
    </source>
</reference>
<feature type="domain" description="GFO/IDH/MocA-like oxidoreductase" evidence="4">
    <location>
        <begin position="154"/>
        <end position="266"/>
    </location>
</feature>
<evidence type="ECO:0000256" key="2">
    <source>
        <dbReference type="ARBA" id="ARBA00023002"/>
    </source>
</evidence>
<dbReference type="InterPro" id="IPR036291">
    <property type="entry name" value="NAD(P)-bd_dom_sf"/>
</dbReference>
<keyword evidence="2" id="KW-0560">Oxidoreductase</keyword>
<organism evidence="5 6">
    <name type="scientific">Kibdelosporangium persicum</name>
    <dbReference type="NCBI Taxonomy" id="2698649"/>
    <lineage>
        <taxon>Bacteria</taxon>
        <taxon>Bacillati</taxon>
        <taxon>Actinomycetota</taxon>
        <taxon>Actinomycetes</taxon>
        <taxon>Pseudonocardiales</taxon>
        <taxon>Pseudonocardiaceae</taxon>
        <taxon>Kibdelosporangium</taxon>
    </lineage>
</organism>
<proteinExistence type="inferred from homology"/>
<comment type="similarity">
    <text evidence="1">Belongs to the Gfo/Idh/MocA family.</text>
</comment>
<dbReference type="Gene3D" id="3.40.50.720">
    <property type="entry name" value="NAD(P)-binding Rossmann-like Domain"/>
    <property type="match status" value="1"/>
</dbReference>
<accession>A0ABX2FDX3</accession>
<dbReference type="Pfam" id="PF22725">
    <property type="entry name" value="GFO_IDH_MocA_C3"/>
    <property type="match status" value="1"/>
</dbReference>
<dbReference type="PANTHER" id="PTHR22604:SF105">
    <property type="entry name" value="TRANS-1,2-DIHYDROBENZENE-1,2-DIOL DEHYDROGENASE"/>
    <property type="match status" value="1"/>
</dbReference>
<dbReference type="InterPro" id="IPR000683">
    <property type="entry name" value="Gfo/Idh/MocA-like_OxRdtase_N"/>
</dbReference>
<dbReference type="Proteomes" id="UP000763557">
    <property type="component" value="Unassembled WGS sequence"/>
</dbReference>
<evidence type="ECO:0000256" key="1">
    <source>
        <dbReference type="ARBA" id="ARBA00010928"/>
    </source>
</evidence>
<protein>
    <submittedName>
        <fullName evidence="5">Dehydrogenase</fullName>
    </submittedName>
</protein>
<name>A0ABX2FDX3_9PSEU</name>
<dbReference type="PANTHER" id="PTHR22604">
    <property type="entry name" value="OXIDOREDUCTASES"/>
    <property type="match status" value="1"/>
</dbReference>
<dbReference type="EMBL" id="JAAATY010000029">
    <property type="protein sequence ID" value="NRN69567.1"/>
    <property type="molecule type" value="Genomic_DNA"/>
</dbReference>
<sequence>MKGLHIMTALPTPRTPDPMDAPAVRWGILAPGWIARLFCTALRQGTKQEIVAIGSRDHGRARAFADEFGAGSAYGSYEELVNDPQVDIIYVASPHSEHHRQTRLALEAGKPVLVEKAFTRNAAEAHDLVNLARAKNLLLIEAMWARFLPHYDVIRQVVENGLIGDVTAVFADHGQPLYPGGPERLASPALAGGALLDLGVYPMSFAEFVLGPFSTITTTGTLTDQGVDSQEAITVTNAAGAQGILHASMLARSACTASVCGTTGRLDIGGPFYGPAWIRMYDRDDVLVDQHEKVTDEGHMGLRYQAAEAARCLAAGQTESSVFPLDATIRVMEAMDEVRAQLGVRYPGE</sequence>
<evidence type="ECO:0000313" key="6">
    <source>
        <dbReference type="Proteomes" id="UP000763557"/>
    </source>
</evidence>
<dbReference type="InterPro" id="IPR050984">
    <property type="entry name" value="Gfo/Idh/MocA_domain"/>
</dbReference>
<evidence type="ECO:0000259" key="4">
    <source>
        <dbReference type="Pfam" id="PF22725"/>
    </source>
</evidence>
<gene>
    <name evidence="5" type="ORF">GC106_68240</name>
</gene>